<dbReference type="Pfam" id="PF00501">
    <property type="entry name" value="AMP-binding"/>
    <property type="match status" value="2"/>
</dbReference>
<dbReference type="Gene3D" id="3.30.300.30">
    <property type="match status" value="2"/>
</dbReference>
<dbReference type="Pfam" id="PF00975">
    <property type="entry name" value="Thioesterase"/>
    <property type="match status" value="1"/>
</dbReference>
<dbReference type="SUPFAM" id="SSF52777">
    <property type="entry name" value="CoA-dependent acyltransferases"/>
    <property type="match status" value="4"/>
</dbReference>
<feature type="domain" description="Carrier" evidence="5">
    <location>
        <begin position="968"/>
        <end position="1042"/>
    </location>
</feature>
<protein>
    <submittedName>
        <fullName evidence="6">Non-ribosomal peptide synthetase</fullName>
    </submittedName>
</protein>
<dbReference type="GO" id="GO:0005829">
    <property type="term" value="C:cytosol"/>
    <property type="evidence" value="ECO:0007669"/>
    <property type="project" value="TreeGrafter"/>
</dbReference>
<evidence type="ECO:0000313" key="7">
    <source>
        <dbReference type="Proteomes" id="UP000321424"/>
    </source>
</evidence>
<dbReference type="Proteomes" id="UP000321424">
    <property type="component" value="Unassembled WGS sequence"/>
</dbReference>
<dbReference type="FunFam" id="2.30.38.10:FF:000001">
    <property type="entry name" value="Non-ribosomal peptide synthetase PvdI"/>
    <property type="match status" value="1"/>
</dbReference>
<accession>A0A511MJ48</accession>
<dbReference type="UniPathway" id="UPA00011"/>
<dbReference type="Pfam" id="PF00550">
    <property type="entry name" value="PP-binding"/>
    <property type="match status" value="2"/>
</dbReference>
<dbReference type="Gene3D" id="3.30.559.30">
    <property type="entry name" value="Nonribosomal peptide synthetase, condensation domain"/>
    <property type="match status" value="2"/>
</dbReference>
<dbReference type="InterPro" id="IPR020806">
    <property type="entry name" value="PKS_PP-bd"/>
</dbReference>
<dbReference type="Gene3D" id="1.10.1200.10">
    <property type="entry name" value="ACP-like"/>
    <property type="match status" value="2"/>
</dbReference>
<dbReference type="NCBIfam" id="NF003417">
    <property type="entry name" value="PRK04813.1"/>
    <property type="match status" value="2"/>
</dbReference>
<dbReference type="InterPro" id="IPR045851">
    <property type="entry name" value="AMP-bd_C_sf"/>
</dbReference>
<dbReference type="FunFam" id="3.30.300.30:FF:000010">
    <property type="entry name" value="Enterobactin synthetase component F"/>
    <property type="match status" value="1"/>
</dbReference>
<dbReference type="InterPro" id="IPR025110">
    <property type="entry name" value="AMP-bd_C"/>
</dbReference>
<evidence type="ECO:0000259" key="5">
    <source>
        <dbReference type="PROSITE" id="PS50075"/>
    </source>
</evidence>
<dbReference type="GO" id="GO:0031177">
    <property type="term" value="F:phosphopantetheine binding"/>
    <property type="evidence" value="ECO:0007669"/>
    <property type="project" value="InterPro"/>
</dbReference>
<dbReference type="InterPro" id="IPR009081">
    <property type="entry name" value="PP-bd_ACP"/>
</dbReference>
<evidence type="ECO:0000256" key="2">
    <source>
        <dbReference type="ARBA" id="ARBA00022450"/>
    </source>
</evidence>
<dbReference type="Gene3D" id="2.30.38.10">
    <property type="entry name" value="Luciferase, Domain 3"/>
    <property type="match status" value="2"/>
</dbReference>
<dbReference type="PROSITE" id="PS00455">
    <property type="entry name" value="AMP_BINDING"/>
    <property type="match status" value="2"/>
</dbReference>
<dbReference type="RefSeq" id="WP_147134526.1">
    <property type="nucleotide sequence ID" value="NZ_BJXA01000030.1"/>
</dbReference>
<dbReference type="GO" id="GO:0003824">
    <property type="term" value="F:catalytic activity"/>
    <property type="evidence" value="ECO:0007669"/>
    <property type="project" value="InterPro"/>
</dbReference>
<dbReference type="SUPFAM" id="SSF47336">
    <property type="entry name" value="ACP-like"/>
    <property type="match status" value="2"/>
</dbReference>
<dbReference type="FunFam" id="3.40.50.980:FF:000002">
    <property type="entry name" value="Enterobactin synthetase component F"/>
    <property type="match status" value="1"/>
</dbReference>
<evidence type="ECO:0000256" key="3">
    <source>
        <dbReference type="ARBA" id="ARBA00022553"/>
    </source>
</evidence>
<evidence type="ECO:0000256" key="1">
    <source>
        <dbReference type="ARBA" id="ARBA00001957"/>
    </source>
</evidence>
<feature type="region of interest" description="Disordered" evidence="4">
    <location>
        <begin position="950"/>
        <end position="970"/>
    </location>
</feature>
<dbReference type="InterPro" id="IPR001242">
    <property type="entry name" value="Condensation_dom"/>
</dbReference>
<dbReference type="Gene3D" id="3.40.50.1820">
    <property type="entry name" value="alpha/beta hydrolase"/>
    <property type="match status" value="1"/>
</dbReference>
<dbReference type="InterPro" id="IPR000873">
    <property type="entry name" value="AMP-dep_synth/lig_dom"/>
</dbReference>
<dbReference type="PANTHER" id="PTHR45527:SF14">
    <property type="entry name" value="PLIPASTATIN SYNTHASE SUBUNIT B"/>
    <property type="match status" value="1"/>
</dbReference>
<evidence type="ECO:0000256" key="4">
    <source>
        <dbReference type="SAM" id="MobiDB-lite"/>
    </source>
</evidence>
<dbReference type="PROSITE" id="PS50075">
    <property type="entry name" value="CARRIER"/>
    <property type="match status" value="2"/>
</dbReference>
<gene>
    <name evidence="6" type="ORF">NN4_44750</name>
</gene>
<dbReference type="FunFam" id="3.40.50.980:FF:000001">
    <property type="entry name" value="Non-ribosomal peptide synthetase"/>
    <property type="match status" value="1"/>
</dbReference>
<dbReference type="PANTHER" id="PTHR45527">
    <property type="entry name" value="NONRIBOSOMAL PEPTIDE SYNTHETASE"/>
    <property type="match status" value="1"/>
</dbReference>
<dbReference type="Gene3D" id="3.30.559.10">
    <property type="entry name" value="Chloramphenicol acetyltransferase-like domain"/>
    <property type="match status" value="2"/>
</dbReference>
<dbReference type="SMART" id="SM00823">
    <property type="entry name" value="PKS_PP"/>
    <property type="match status" value="1"/>
</dbReference>
<dbReference type="NCBIfam" id="TIGR01733">
    <property type="entry name" value="AA-adenyl-dom"/>
    <property type="match status" value="2"/>
</dbReference>
<dbReference type="InterPro" id="IPR010071">
    <property type="entry name" value="AA_adenyl_dom"/>
</dbReference>
<evidence type="ECO:0000313" key="6">
    <source>
        <dbReference type="EMBL" id="GEM39956.1"/>
    </source>
</evidence>
<dbReference type="Pfam" id="PF13193">
    <property type="entry name" value="AMP-binding_C"/>
    <property type="match status" value="2"/>
</dbReference>
<proteinExistence type="predicted"/>
<dbReference type="FunFam" id="3.40.50.12780:FF:000012">
    <property type="entry name" value="Non-ribosomal peptide synthetase"/>
    <property type="match status" value="1"/>
</dbReference>
<dbReference type="SUPFAM" id="SSF53474">
    <property type="entry name" value="alpha/beta-Hydrolases"/>
    <property type="match status" value="1"/>
</dbReference>
<dbReference type="EMBL" id="BJXA01000030">
    <property type="protein sequence ID" value="GEM39956.1"/>
    <property type="molecule type" value="Genomic_DNA"/>
</dbReference>
<dbReference type="InterPro" id="IPR020802">
    <property type="entry name" value="TesA-like"/>
</dbReference>
<dbReference type="GO" id="GO:0044550">
    <property type="term" value="P:secondary metabolite biosynthetic process"/>
    <property type="evidence" value="ECO:0007669"/>
    <property type="project" value="UniProtKB-ARBA"/>
</dbReference>
<dbReference type="SMART" id="SM00824">
    <property type="entry name" value="PKS_TE"/>
    <property type="match status" value="1"/>
</dbReference>
<dbReference type="InterPro" id="IPR029058">
    <property type="entry name" value="AB_hydrolase_fold"/>
</dbReference>
<dbReference type="PROSITE" id="PS00012">
    <property type="entry name" value="PHOSPHOPANTETHEINE"/>
    <property type="match status" value="1"/>
</dbReference>
<dbReference type="GO" id="GO:0008610">
    <property type="term" value="P:lipid biosynthetic process"/>
    <property type="evidence" value="ECO:0007669"/>
    <property type="project" value="UniProtKB-ARBA"/>
</dbReference>
<keyword evidence="2" id="KW-0596">Phosphopantetheine</keyword>
<comment type="caution">
    <text evidence="6">The sequence shown here is derived from an EMBL/GenBank/DDBJ whole genome shotgun (WGS) entry which is preliminary data.</text>
</comment>
<comment type="cofactor">
    <cofactor evidence="1">
        <name>pantetheine 4'-phosphate</name>
        <dbReference type="ChEBI" id="CHEBI:47942"/>
    </cofactor>
</comment>
<dbReference type="OrthoDB" id="2472181at2"/>
<name>A0A511MJ48_9NOCA</name>
<dbReference type="InterPro" id="IPR023213">
    <property type="entry name" value="CAT-like_dom_sf"/>
</dbReference>
<reference evidence="6 7" key="1">
    <citation type="submission" date="2019-07" db="EMBL/GenBank/DDBJ databases">
        <title>Whole genome shotgun sequence of Nocardia ninae NBRC 108245.</title>
        <authorList>
            <person name="Hosoyama A."/>
            <person name="Uohara A."/>
            <person name="Ohji S."/>
            <person name="Ichikawa N."/>
        </authorList>
    </citation>
    <scope>NUCLEOTIDE SEQUENCE [LARGE SCALE GENOMIC DNA]</scope>
    <source>
        <strain evidence="6 7">NBRC 108245</strain>
    </source>
</reference>
<keyword evidence="3" id="KW-0597">Phosphoprotein</keyword>
<dbReference type="InterPro" id="IPR036736">
    <property type="entry name" value="ACP-like_sf"/>
</dbReference>
<feature type="compositionally biased region" description="Basic and acidic residues" evidence="4">
    <location>
        <begin position="950"/>
        <end position="964"/>
    </location>
</feature>
<dbReference type="Pfam" id="PF00668">
    <property type="entry name" value="Condensation"/>
    <property type="match status" value="2"/>
</dbReference>
<dbReference type="GO" id="GO:0043041">
    <property type="term" value="P:amino acid activation for nonribosomal peptide biosynthetic process"/>
    <property type="evidence" value="ECO:0007669"/>
    <property type="project" value="TreeGrafter"/>
</dbReference>
<feature type="domain" description="Carrier" evidence="5">
    <location>
        <begin position="2025"/>
        <end position="2100"/>
    </location>
</feature>
<sequence length="2389" mass="261661">MSAYSRHPLTAYQRDIWVAESYAPAADPQFNIAIWRRLQGDVDTEVLLAAFKRTLFRNDAFALRFGERDGQPFQWVEVEQPQVEIVDFALAPDPAAACADWRDRDCQEAFSLRHSRMYRAALLRESPTVVYVYLKAHHLVTDGATHELVLSQISADYEQIMRNGKPLDITVPSYLAAVESGARYRASADHDADLEFFRAALADVSPALFTRKTGARSVRMKRNGLYTFTVAPELVAGMRRVGGSQFAFLSAAVATYLARVHGVADIVLGVPFFNRHTEDDWATAGLFVNDLPFRLAVHDAVSMRELAVAARATTRAMRDHDRPGIGDIVRALRRSGTAVRQLYDVTVTYQPYHHVAPLAEISMTDWGAAPLHNQEALSVRAVAVDDSGALTILLDYALDVFDADFPIEACARHLRNLICNGVEHPDEPVSGLSMLTAAEHADLAYERQGFSVERSGTPTLSGLFERQAARTPDRVAIVGGNTGAPVTFGELAARTDKVARALRASGVLPDDRVAVLLRRSTEMIAGLLGVLKSGAAYVPIDPGYPVDRIRFLLADSGAAVALVDRDFRMPQLDGEVRGMFIDEVLAGPAGELELVGTDRNLAYVIYTSGSTGKPKGVMVEHRSVVNRLAWMQRRYPIGADDVVLQKTPISFDVSVWELFWWAIEGASVALLPPGGEKDPLVLLQAIAENRVTVLHFVPSMFGPFLDLLESSPHRRTQASSLRGVFCSGEALPPARVAQFNRVFADRRDGAPRLVNLYGPTEATVDVSYYDCPDHPVDRVPIGRPIDNIRLYVLDPHRQLQPIGVPGELYIGGVGVARGYLNRPELTEERFIEDPFVQGASLFRTGDGARWLADGNLEFLGRLDTQVKIRGNRVELGEVENALTDIPGVRDAVVVSNESPTRGTYLVGYYVAEAGQTPEQSREALAQTLPEYMIPSQLIRIERIPLSPNGKADRRALPAVERSDEAGAAPRNATEATLADIWAEVLEKDRVGIHDDYYLSGGDSILMLRIRSAAEQQGIHFSLNDLTQHPTVAELATRATIGPSAGTGLRPFELVSAVDRAGLEDAVDAYPVSRMQLGLLYYSRVQQTSAMYHDVFQYSLVMPWDDERFRHAFDLLVARHPVLRTSFDLGGFSEPLQIVHRMVRGGLEIVDLRSRGDEDARTAIDEHIEQRRVYPYRFDRAPLYLFQIFVRRSTVELVLSFHHAILDGGSVANLVSELLQDYAHGLGTAVEPVADRVLPSAAEYVRAERRALENAETQEFWRNLLDGARLVQPPAFRPHGLPGPDVVITRQIELADELTDAVRAFARTGRTTLKSLLFAAHCATLGLAAGTTDVTTGLITHGRPELAEAERIAGLFLNTIPLRVDTAATSWLELVRDAFRAEQHTHPHQRYPLSAIQQDLAGTVLDTAFNYVYFRQLAAALELPGIDMIDYRTWEETNLTLLVNAYADPLDGPIRLRIDCRSRVFTPEQADLYTQQLLAVLRRIVTHPDEAPDFAFLAEDLLVRSATVDATVDVAAAIDAWIAAAPRAPAITCGDRQWNYRELGDAADLVAQRLLAAGSQPGDRIGIAMERTPEAIAAIVGVLKSGGATVSLDTSYPPQRIAAMVDRARPFLVIADAAATHLLPEQTVVLRAEEIFTGTAESGVRPLPEIDQDSIAYVLFTSGSTGAPKAVAMPHRSLANLVAWQNRRPSGAVGGITAQYAPLSFDVSFQEIFSTLCGGGTLSLISDEDRRDIPALLRVLDSEGVQRIFLPYVALQQLAETAAALDSWPRSLRILASSGEKLLVTDAIRRLCARLPGVILENQYGPTETHVAASFSMTGDPATFPALPPIGTAIDNAAVHVLDARLRPMPLGAQGEIYLGGSCLAEGYLDQPELTRERFVPHPSLPDGARLYRTGDLGFVLPSGDVVCTGRVDAQVKVRGFRVEPAEIELAITRFADEGHPGITEAAVTVRRRAGNDSFLVAFLVGEPDRADMDQLGKHLRALLPEYMVPTHFEWLPVLPLTPSGKRDDAALDRLTLTTPVSSSAPPRDDYERALVEIAADLLQQPAIGPQDNIFDLGATSLTAMRFVVQVEQRFGLTIPLSEFLVAPTVAALAERLRLGAADAVFDPLVPIRARRPMFFVHPLGGNVLCYVPLAKRLDRDVPFFGLQAAGAIAGTEPLSTVPELAAYYLESVRRVQPHGPYTLGGWSFGGLVAFEMARQLRQAGEQIADLVILDTVVLDPARQADLDIEDPDDTAKDILVRYFFWELLLLQRGSDSKPETLGEFSTQDDTFEYMAELAVREGVLPAGSTKAVIRRLFGIYAANTRAILTYRPEAIDVDVTLLRATEPLPEVLELLHRTGGSMNDDPANGWGDLTTGRLTVLAVPGNHLSIVEEPHVAQVATLINDLIGG</sequence>
<organism evidence="6 7">
    <name type="scientific">Nocardia ninae NBRC 108245</name>
    <dbReference type="NCBI Taxonomy" id="1210091"/>
    <lineage>
        <taxon>Bacteria</taxon>
        <taxon>Bacillati</taxon>
        <taxon>Actinomycetota</taxon>
        <taxon>Actinomycetes</taxon>
        <taxon>Mycobacteriales</taxon>
        <taxon>Nocardiaceae</taxon>
        <taxon>Nocardia</taxon>
    </lineage>
</organism>
<dbReference type="InterPro" id="IPR006162">
    <property type="entry name" value="Ppantetheine_attach_site"/>
</dbReference>
<dbReference type="Gene3D" id="3.40.50.980">
    <property type="match status" value="4"/>
</dbReference>
<dbReference type="SUPFAM" id="SSF56801">
    <property type="entry name" value="Acetyl-CoA synthetase-like"/>
    <property type="match status" value="2"/>
</dbReference>
<dbReference type="InterPro" id="IPR001031">
    <property type="entry name" value="Thioesterase"/>
</dbReference>
<dbReference type="InterPro" id="IPR020845">
    <property type="entry name" value="AMP-binding_CS"/>
</dbReference>
<dbReference type="CDD" id="cd05930">
    <property type="entry name" value="A_NRPS"/>
    <property type="match status" value="1"/>
</dbReference>
<keyword evidence="7" id="KW-1185">Reference proteome</keyword>